<evidence type="ECO:0000313" key="1">
    <source>
        <dbReference type="EMBL" id="TQV79214.1"/>
    </source>
</evidence>
<proteinExistence type="predicted"/>
<accession>A0A545TPS3</accession>
<reference evidence="1 2" key="1">
    <citation type="submission" date="2019-06" db="EMBL/GenBank/DDBJ databases">
        <title>Whole genome sequence for Rhodospirillaceae sp. R148.</title>
        <authorList>
            <person name="Wang G."/>
        </authorList>
    </citation>
    <scope>NUCLEOTIDE SEQUENCE [LARGE SCALE GENOMIC DNA]</scope>
    <source>
        <strain evidence="1 2">R148</strain>
    </source>
</reference>
<gene>
    <name evidence="1" type="ORF">FKG95_16270</name>
</gene>
<dbReference type="OrthoDB" id="7354362at2"/>
<protein>
    <submittedName>
        <fullName evidence="1">PAS domain-containing protein</fullName>
    </submittedName>
</protein>
<dbReference type="Pfam" id="PF07310">
    <property type="entry name" value="PAS_5"/>
    <property type="match status" value="1"/>
</dbReference>
<dbReference type="EMBL" id="VHSH01000005">
    <property type="protein sequence ID" value="TQV79214.1"/>
    <property type="molecule type" value="Genomic_DNA"/>
</dbReference>
<evidence type="ECO:0000313" key="2">
    <source>
        <dbReference type="Proteomes" id="UP000315252"/>
    </source>
</evidence>
<organism evidence="1 2">
    <name type="scientific">Denitrobaculum tricleocarpae</name>
    <dbReference type="NCBI Taxonomy" id="2591009"/>
    <lineage>
        <taxon>Bacteria</taxon>
        <taxon>Pseudomonadati</taxon>
        <taxon>Pseudomonadota</taxon>
        <taxon>Alphaproteobacteria</taxon>
        <taxon>Rhodospirillales</taxon>
        <taxon>Rhodospirillaceae</taxon>
        <taxon>Denitrobaculum</taxon>
    </lineage>
</organism>
<dbReference type="Proteomes" id="UP000315252">
    <property type="component" value="Unassembled WGS sequence"/>
</dbReference>
<name>A0A545TPS3_9PROT</name>
<sequence>MDLPMHDTICSARPDAINDPVLSALYRYWARLRKSDGPPLRSDLDPVEIPQLLPYVLLVECHDEGRRIKFRLVGTDVAFGSDPTGRFLQDAVPKGPYGAHIVELYRFAANGEAALYSEFRYGYTRETGPRLIKRLFLPLIGTAEIPRMMLVGQIRDKSIQVEQSAWQAGPGQIDVLKLCQIAGEAANWYETSDCDVQEASNNVFRPQPVSHRKRA</sequence>
<dbReference type="AlphaFoldDB" id="A0A545TPS3"/>
<comment type="caution">
    <text evidence="1">The sequence shown here is derived from an EMBL/GenBank/DDBJ whole genome shotgun (WGS) entry which is preliminary data.</text>
</comment>
<keyword evidence="2" id="KW-1185">Reference proteome</keyword>
<dbReference type="InterPro" id="IPR009922">
    <property type="entry name" value="DUF1457"/>
</dbReference>